<dbReference type="EMBL" id="HE804045">
    <property type="protein sequence ID" value="CCH27625.1"/>
    <property type="molecule type" value="Genomic_DNA"/>
</dbReference>
<dbReference type="InterPro" id="IPR036390">
    <property type="entry name" value="WH_DNA-bd_sf"/>
</dbReference>
<dbReference type="OrthoDB" id="5148120at2"/>
<evidence type="ECO:0000313" key="6">
    <source>
        <dbReference type="EMBL" id="CCH27625.1"/>
    </source>
</evidence>
<accession>K0JNR1</accession>
<dbReference type="PANTHER" id="PTHR33204:SF37">
    <property type="entry name" value="HTH-TYPE TRANSCRIPTIONAL REGULATOR YODB"/>
    <property type="match status" value="1"/>
</dbReference>
<reference evidence="6 7" key="1">
    <citation type="journal article" date="2012" name="BMC Genomics">
        <title>Complete genome sequence of Saccharothrix espanaensis DSM 44229T and comparison to the other completely sequenced Pseudonocardiaceae.</title>
        <authorList>
            <person name="Strobel T."/>
            <person name="Al-Dilaimi A."/>
            <person name="Blom J."/>
            <person name="Gessner A."/>
            <person name="Kalinowski J."/>
            <person name="Luzhetska M."/>
            <person name="Puhler A."/>
            <person name="Szczepanowski R."/>
            <person name="Bechthold A."/>
            <person name="Ruckert C."/>
        </authorList>
    </citation>
    <scope>NUCLEOTIDE SEQUENCE [LARGE SCALE GENOMIC DNA]</scope>
    <source>
        <strain evidence="7">ATCC 51144 / DSM 44229 / JCM 9112 / NBRC 15066 / NRRL 15764</strain>
    </source>
</reference>
<dbReference type="Pfam" id="PF01638">
    <property type="entry name" value="HxlR"/>
    <property type="match status" value="1"/>
</dbReference>
<dbReference type="AlphaFoldDB" id="K0JNR1"/>
<dbReference type="SUPFAM" id="SSF46785">
    <property type="entry name" value="Winged helix' DNA-binding domain"/>
    <property type="match status" value="1"/>
</dbReference>
<evidence type="ECO:0000256" key="4">
    <source>
        <dbReference type="SAM" id="MobiDB-lite"/>
    </source>
</evidence>
<dbReference type="STRING" id="1179773.BN6_02930"/>
<keyword evidence="1" id="KW-0805">Transcription regulation</keyword>
<keyword evidence="2" id="KW-0238">DNA-binding</keyword>
<dbReference type="InterPro" id="IPR002577">
    <property type="entry name" value="HTH_HxlR"/>
</dbReference>
<proteinExistence type="predicted"/>
<evidence type="ECO:0000313" key="7">
    <source>
        <dbReference type="Proteomes" id="UP000006281"/>
    </source>
</evidence>
<sequence>MSATVGGGLVTNQTVSDHPASDGPAVDPHLSADHLSADHLTVDRPSPDCPVEITLAALRGRWTTLVVRELFGGARGYGELAAALALSDKVLADRLAQLVAHGVVERVRTPGWPSRVTYTLTPRGERLRGVLDAMWEWGAA</sequence>
<dbReference type="CDD" id="cd00090">
    <property type="entry name" value="HTH_ARSR"/>
    <property type="match status" value="1"/>
</dbReference>
<dbReference type="HOGENOM" id="CLU_111585_5_3_11"/>
<dbReference type="Proteomes" id="UP000006281">
    <property type="component" value="Chromosome"/>
</dbReference>
<protein>
    <recommendedName>
        <fullName evidence="5">HTH hxlR-type domain-containing protein</fullName>
    </recommendedName>
</protein>
<dbReference type="PATRIC" id="fig|1179773.3.peg.297"/>
<keyword evidence="7" id="KW-1185">Reference proteome</keyword>
<gene>
    <name evidence="6" type="ordered locus">BN6_02930</name>
</gene>
<dbReference type="InterPro" id="IPR011991">
    <property type="entry name" value="ArsR-like_HTH"/>
</dbReference>
<name>K0JNR1_SACES</name>
<evidence type="ECO:0000256" key="3">
    <source>
        <dbReference type="ARBA" id="ARBA00023163"/>
    </source>
</evidence>
<dbReference type="GO" id="GO:0003677">
    <property type="term" value="F:DNA binding"/>
    <property type="evidence" value="ECO:0007669"/>
    <property type="project" value="UniProtKB-KW"/>
</dbReference>
<organism evidence="6 7">
    <name type="scientific">Saccharothrix espanaensis (strain ATCC 51144 / DSM 44229 / JCM 9112 / NBRC 15066 / NRRL 15764)</name>
    <dbReference type="NCBI Taxonomy" id="1179773"/>
    <lineage>
        <taxon>Bacteria</taxon>
        <taxon>Bacillati</taxon>
        <taxon>Actinomycetota</taxon>
        <taxon>Actinomycetes</taxon>
        <taxon>Pseudonocardiales</taxon>
        <taxon>Pseudonocardiaceae</taxon>
        <taxon>Saccharothrix</taxon>
    </lineage>
</organism>
<dbReference type="PANTHER" id="PTHR33204">
    <property type="entry name" value="TRANSCRIPTIONAL REGULATOR, MARR FAMILY"/>
    <property type="match status" value="1"/>
</dbReference>
<dbReference type="eggNOG" id="COG1733">
    <property type="taxonomic scope" value="Bacteria"/>
</dbReference>
<dbReference type="InterPro" id="IPR036388">
    <property type="entry name" value="WH-like_DNA-bd_sf"/>
</dbReference>
<feature type="domain" description="HTH hxlR-type" evidence="5">
    <location>
        <begin position="49"/>
        <end position="140"/>
    </location>
</feature>
<evidence type="ECO:0000259" key="5">
    <source>
        <dbReference type="PROSITE" id="PS51118"/>
    </source>
</evidence>
<feature type="region of interest" description="Disordered" evidence="4">
    <location>
        <begin position="1"/>
        <end position="31"/>
    </location>
</feature>
<evidence type="ECO:0000256" key="2">
    <source>
        <dbReference type="ARBA" id="ARBA00023125"/>
    </source>
</evidence>
<dbReference type="PROSITE" id="PS51118">
    <property type="entry name" value="HTH_HXLR"/>
    <property type="match status" value="1"/>
</dbReference>
<dbReference type="Gene3D" id="1.10.10.10">
    <property type="entry name" value="Winged helix-like DNA-binding domain superfamily/Winged helix DNA-binding domain"/>
    <property type="match status" value="1"/>
</dbReference>
<dbReference type="KEGG" id="sesp:BN6_02930"/>
<keyword evidence="3" id="KW-0804">Transcription</keyword>
<evidence type="ECO:0000256" key="1">
    <source>
        <dbReference type="ARBA" id="ARBA00023015"/>
    </source>
</evidence>